<proteinExistence type="predicted"/>
<organism evidence="1">
    <name type="scientific">Anguilla anguilla</name>
    <name type="common">European freshwater eel</name>
    <name type="synonym">Muraena anguilla</name>
    <dbReference type="NCBI Taxonomy" id="7936"/>
    <lineage>
        <taxon>Eukaryota</taxon>
        <taxon>Metazoa</taxon>
        <taxon>Chordata</taxon>
        <taxon>Craniata</taxon>
        <taxon>Vertebrata</taxon>
        <taxon>Euteleostomi</taxon>
        <taxon>Actinopterygii</taxon>
        <taxon>Neopterygii</taxon>
        <taxon>Teleostei</taxon>
        <taxon>Anguilliformes</taxon>
        <taxon>Anguillidae</taxon>
        <taxon>Anguilla</taxon>
    </lineage>
</organism>
<reference evidence="1" key="2">
    <citation type="journal article" date="2015" name="Fish Shellfish Immunol.">
        <title>Early steps in the European eel (Anguilla anguilla)-Vibrio vulnificus interaction in the gills: Role of the RtxA13 toxin.</title>
        <authorList>
            <person name="Callol A."/>
            <person name="Pajuelo D."/>
            <person name="Ebbesson L."/>
            <person name="Teles M."/>
            <person name="MacKenzie S."/>
            <person name="Amaro C."/>
        </authorList>
    </citation>
    <scope>NUCLEOTIDE SEQUENCE</scope>
</reference>
<dbReference type="AlphaFoldDB" id="A0A0E9SPB5"/>
<dbReference type="EMBL" id="GBXM01066072">
    <property type="protein sequence ID" value="JAH42505.1"/>
    <property type="molecule type" value="Transcribed_RNA"/>
</dbReference>
<evidence type="ECO:0000313" key="1">
    <source>
        <dbReference type="EMBL" id="JAH42505.1"/>
    </source>
</evidence>
<protein>
    <submittedName>
        <fullName evidence="1">Uncharacterized protein</fullName>
    </submittedName>
</protein>
<sequence>MYLYIYCICNSRTMWFLHFCFEDVFCYFFFQKL</sequence>
<accession>A0A0E9SPB5</accession>
<reference evidence="1" key="1">
    <citation type="submission" date="2014-11" db="EMBL/GenBank/DDBJ databases">
        <authorList>
            <person name="Amaro Gonzalez C."/>
        </authorList>
    </citation>
    <scope>NUCLEOTIDE SEQUENCE</scope>
</reference>
<name>A0A0E9SPB5_ANGAN</name>